<organism evidence="2 3">
    <name type="scientific">Salana multivorans</name>
    <dbReference type="NCBI Taxonomy" id="120377"/>
    <lineage>
        <taxon>Bacteria</taxon>
        <taxon>Bacillati</taxon>
        <taxon>Actinomycetota</taxon>
        <taxon>Actinomycetes</taxon>
        <taxon>Micrococcales</taxon>
        <taxon>Beutenbergiaceae</taxon>
        <taxon>Salana</taxon>
    </lineage>
</organism>
<sequence length="96" mass="10559">MSYVATVAYVVVLLFFVSLLVRVVFDVVQMAARSWRPRGIALVAAEAVYTVTDPPLLALRRRIPPLRVGPMAFDVAFLIVMLVTWVLLMVLGANAA</sequence>
<accession>A0A3N2D230</accession>
<proteinExistence type="predicted"/>
<keyword evidence="3" id="KW-1185">Reference proteome</keyword>
<dbReference type="Proteomes" id="UP000275356">
    <property type="component" value="Unassembled WGS sequence"/>
</dbReference>
<reference evidence="2 3" key="1">
    <citation type="submission" date="2018-11" db="EMBL/GenBank/DDBJ databases">
        <title>Sequencing the genomes of 1000 actinobacteria strains.</title>
        <authorList>
            <person name="Klenk H.-P."/>
        </authorList>
    </citation>
    <scope>NUCLEOTIDE SEQUENCE [LARGE SCALE GENOMIC DNA]</scope>
    <source>
        <strain evidence="2 3">DSM 13521</strain>
    </source>
</reference>
<comment type="caution">
    <text evidence="2">The sequence shown here is derived from an EMBL/GenBank/DDBJ whole genome shotgun (WGS) entry which is preliminary data.</text>
</comment>
<feature type="transmembrane region" description="Helical" evidence="1">
    <location>
        <begin position="71"/>
        <end position="93"/>
    </location>
</feature>
<feature type="transmembrane region" description="Helical" evidence="1">
    <location>
        <begin position="6"/>
        <end position="28"/>
    </location>
</feature>
<evidence type="ECO:0000313" key="2">
    <source>
        <dbReference type="EMBL" id="ROR93836.1"/>
    </source>
</evidence>
<dbReference type="GO" id="GO:0016020">
    <property type="term" value="C:membrane"/>
    <property type="evidence" value="ECO:0007669"/>
    <property type="project" value="InterPro"/>
</dbReference>
<gene>
    <name evidence="2" type="ORF">EDD28_3264</name>
</gene>
<evidence type="ECO:0000256" key="1">
    <source>
        <dbReference type="SAM" id="Phobius"/>
    </source>
</evidence>
<dbReference type="EMBL" id="RKHQ01000002">
    <property type="protein sequence ID" value="ROR93836.1"/>
    <property type="molecule type" value="Genomic_DNA"/>
</dbReference>
<dbReference type="RefSeq" id="WP_123740728.1">
    <property type="nucleotide sequence ID" value="NZ_RKHQ01000002.1"/>
</dbReference>
<name>A0A3N2D230_9MICO</name>
<protein>
    <submittedName>
        <fullName evidence="2">YggT family protein</fullName>
    </submittedName>
</protein>
<dbReference type="InterPro" id="IPR003425">
    <property type="entry name" value="CCB3/YggT"/>
</dbReference>
<evidence type="ECO:0000313" key="3">
    <source>
        <dbReference type="Proteomes" id="UP000275356"/>
    </source>
</evidence>
<keyword evidence="1" id="KW-1133">Transmembrane helix</keyword>
<keyword evidence="1" id="KW-0472">Membrane</keyword>
<dbReference type="AlphaFoldDB" id="A0A3N2D230"/>
<keyword evidence="1" id="KW-0812">Transmembrane</keyword>
<dbReference type="Pfam" id="PF02325">
    <property type="entry name" value="CCB3_YggT"/>
    <property type="match status" value="1"/>
</dbReference>